<sequence length="254" mass="29217">MVEEMRIFVEKELFDEVQRPRNRRVVGCKWVFKEKLGSDGQIEKYKARLVARGFTQVPGVDFTETFAPVTKFTSICTLLALAAIYDLKIHQMDVKSAFLNGELDEEIFMEPPPGFPAPKNMVWCLRKSLYSLKQASREWYKAIRAEFEALGFTQSHSDHSVFHKYEDGHLVIIAIYVDNMLLLSENLAAITKSKTELAAHYEMADMGEAHWILNMEIIWDCTDQTIELSQEQFIEDILEHQGMANCRPVSTPMA</sequence>
<evidence type="ECO:0000313" key="3">
    <source>
        <dbReference type="Proteomes" id="UP001212997"/>
    </source>
</evidence>
<dbReference type="InterPro" id="IPR013103">
    <property type="entry name" value="RVT_2"/>
</dbReference>
<evidence type="ECO:0000259" key="1">
    <source>
        <dbReference type="Pfam" id="PF07727"/>
    </source>
</evidence>
<reference evidence="2" key="1">
    <citation type="submission" date="2022-07" db="EMBL/GenBank/DDBJ databases">
        <title>Genome Sequence of Physisporinus lineatus.</title>
        <authorList>
            <person name="Buettner E."/>
        </authorList>
    </citation>
    <scope>NUCLEOTIDE SEQUENCE</scope>
    <source>
        <strain evidence="2">VT162</strain>
    </source>
</reference>
<name>A0AAD5UU63_9APHY</name>
<dbReference type="AlphaFoldDB" id="A0AAD5UU63"/>
<dbReference type="InterPro" id="IPR043502">
    <property type="entry name" value="DNA/RNA_pol_sf"/>
</dbReference>
<dbReference type="PANTHER" id="PTHR43383:SF2">
    <property type="entry name" value="AMIDOHYDROLASE 2 FAMILY PROTEIN"/>
    <property type="match status" value="1"/>
</dbReference>
<organism evidence="2 3">
    <name type="scientific">Meripilus lineatus</name>
    <dbReference type="NCBI Taxonomy" id="2056292"/>
    <lineage>
        <taxon>Eukaryota</taxon>
        <taxon>Fungi</taxon>
        <taxon>Dikarya</taxon>
        <taxon>Basidiomycota</taxon>
        <taxon>Agaricomycotina</taxon>
        <taxon>Agaricomycetes</taxon>
        <taxon>Polyporales</taxon>
        <taxon>Meripilaceae</taxon>
        <taxon>Meripilus</taxon>
    </lineage>
</organism>
<accession>A0AAD5UU63</accession>
<gene>
    <name evidence="2" type="ORF">NLI96_g12655</name>
</gene>
<feature type="domain" description="Reverse transcriptase Ty1/copia-type" evidence="1">
    <location>
        <begin position="12"/>
        <end position="253"/>
    </location>
</feature>
<dbReference type="Proteomes" id="UP001212997">
    <property type="component" value="Unassembled WGS sequence"/>
</dbReference>
<dbReference type="PANTHER" id="PTHR43383">
    <property type="entry name" value="NODULIN 6"/>
    <property type="match status" value="1"/>
</dbReference>
<dbReference type="EMBL" id="JANAWD010001155">
    <property type="protein sequence ID" value="KAJ3474089.1"/>
    <property type="molecule type" value="Genomic_DNA"/>
</dbReference>
<dbReference type="SUPFAM" id="SSF56672">
    <property type="entry name" value="DNA/RNA polymerases"/>
    <property type="match status" value="1"/>
</dbReference>
<comment type="caution">
    <text evidence="2">The sequence shown here is derived from an EMBL/GenBank/DDBJ whole genome shotgun (WGS) entry which is preliminary data.</text>
</comment>
<proteinExistence type="predicted"/>
<protein>
    <recommendedName>
        <fullName evidence="1">Reverse transcriptase Ty1/copia-type domain-containing protein</fullName>
    </recommendedName>
</protein>
<dbReference type="Pfam" id="PF07727">
    <property type="entry name" value="RVT_2"/>
    <property type="match status" value="1"/>
</dbReference>
<evidence type="ECO:0000313" key="2">
    <source>
        <dbReference type="EMBL" id="KAJ3474089.1"/>
    </source>
</evidence>
<keyword evidence="3" id="KW-1185">Reference proteome</keyword>